<dbReference type="GO" id="GO:0042644">
    <property type="term" value="C:chloroplast nucleoid"/>
    <property type="evidence" value="ECO:0007669"/>
    <property type="project" value="TreeGrafter"/>
</dbReference>
<dbReference type="Pfam" id="PF02777">
    <property type="entry name" value="Sod_Fe_C"/>
    <property type="match status" value="1"/>
</dbReference>
<name>A0AAQ3QBD2_9LILI</name>
<feature type="domain" description="Manganese/iron superoxide dismutase C-terminal" evidence="8">
    <location>
        <begin position="149"/>
        <end position="267"/>
    </location>
</feature>
<evidence type="ECO:0000256" key="5">
    <source>
        <dbReference type="ARBA" id="ARBA00023002"/>
    </source>
</evidence>
<dbReference type="GO" id="GO:0046872">
    <property type="term" value="F:metal ion binding"/>
    <property type="evidence" value="ECO:0007669"/>
    <property type="project" value="UniProtKB-KW"/>
</dbReference>
<dbReference type="GO" id="GO:0004784">
    <property type="term" value="F:superoxide dismutase activity"/>
    <property type="evidence" value="ECO:0007669"/>
    <property type="project" value="UniProtKB-EC"/>
</dbReference>
<dbReference type="PROSITE" id="PS00088">
    <property type="entry name" value="SOD_MN"/>
    <property type="match status" value="1"/>
</dbReference>
<dbReference type="PANTHER" id="PTHR42769:SF3">
    <property type="entry name" value="SUPEROXIDE DISMUTASE [FE] 2, CHLOROPLASTIC"/>
    <property type="match status" value="1"/>
</dbReference>
<dbReference type="InterPro" id="IPR036324">
    <property type="entry name" value="Mn/Fe_SOD_N_sf"/>
</dbReference>
<evidence type="ECO:0000256" key="2">
    <source>
        <dbReference type="ARBA" id="ARBA00008714"/>
    </source>
</evidence>
<feature type="domain" description="Manganese/iron superoxide dismutase N-terminal" evidence="7">
    <location>
        <begin position="59"/>
        <end position="141"/>
    </location>
</feature>
<evidence type="ECO:0000259" key="7">
    <source>
        <dbReference type="Pfam" id="PF00081"/>
    </source>
</evidence>
<evidence type="ECO:0000256" key="4">
    <source>
        <dbReference type="ARBA" id="ARBA00022723"/>
    </source>
</evidence>
<dbReference type="PRINTS" id="PR01703">
    <property type="entry name" value="MNSODISMTASE"/>
</dbReference>
<dbReference type="InterPro" id="IPR001189">
    <property type="entry name" value="Mn/Fe_SOD"/>
</dbReference>
<evidence type="ECO:0000313" key="9">
    <source>
        <dbReference type="EMBL" id="WOL04559.1"/>
    </source>
</evidence>
<dbReference type="SUPFAM" id="SSF46609">
    <property type="entry name" value="Fe,Mn superoxide dismutase (SOD), N-terminal domain"/>
    <property type="match status" value="1"/>
</dbReference>
<evidence type="ECO:0000259" key="8">
    <source>
        <dbReference type="Pfam" id="PF02777"/>
    </source>
</evidence>
<keyword evidence="10" id="KW-1185">Reference proteome</keyword>
<dbReference type="InterPro" id="IPR036314">
    <property type="entry name" value="SOD_C_sf"/>
</dbReference>
<accession>A0AAQ3QBD2</accession>
<comment type="cofactor">
    <cofactor evidence="1">
        <name>Fe cation</name>
        <dbReference type="ChEBI" id="CHEBI:24875"/>
    </cofactor>
</comment>
<gene>
    <name evidence="9" type="ORF">Cni_G13280</name>
</gene>
<protein>
    <recommendedName>
        <fullName evidence="3">superoxide dismutase</fullName>
        <ecNumber evidence="3">1.15.1.1</ecNumber>
    </recommendedName>
</protein>
<sequence>MLLLQQAASVACYGGLMVISSLPPTLSPQPLSWRKKTPKIKMKSGQCIMRRALIISELELKPPPYSLNSLEPHLSRETLELHWGSHHRAHVARLNSLIAGTDLDGMGLDDIVIATYNKGSPRAPFVHAAEVWNHDFFWQSIKPNGGGQPSGKLMELIERDFGSFSRMLKEFENAALTQFGSGWVWLAYKANKLDVGNAVNPCPSEKDNKLIVLKSPNAVNPFVWDYSPLLCIDVWEHAYYLDYENRRDEYVAVFLEKLVSWEVVSHRLDIAIKRAADRAREDEKDS</sequence>
<evidence type="ECO:0000256" key="3">
    <source>
        <dbReference type="ARBA" id="ARBA00012682"/>
    </source>
</evidence>
<dbReference type="InterPro" id="IPR019831">
    <property type="entry name" value="Mn/Fe_SOD_N"/>
</dbReference>
<dbReference type="Proteomes" id="UP001327560">
    <property type="component" value="Chromosome 4"/>
</dbReference>
<dbReference type="Gene3D" id="1.10.287.990">
    <property type="entry name" value="Fe,Mn superoxide dismutase (SOD) domain"/>
    <property type="match status" value="1"/>
</dbReference>
<evidence type="ECO:0000256" key="1">
    <source>
        <dbReference type="ARBA" id="ARBA00001962"/>
    </source>
</evidence>
<dbReference type="EMBL" id="CP136893">
    <property type="protein sequence ID" value="WOL04559.1"/>
    <property type="molecule type" value="Genomic_DNA"/>
</dbReference>
<dbReference type="InterPro" id="IPR019833">
    <property type="entry name" value="Mn/Fe_SOD_BS"/>
</dbReference>
<keyword evidence="4" id="KW-0479">Metal-binding</keyword>
<dbReference type="InterPro" id="IPR019832">
    <property type="entry name" value="Mn/Fe_SOD_C"/>
</dbReference>
<keyword evidence="5" id="KW-0560">Oxidoreductase</keyword>
<dbReference type="Gene3D" id="3.55.40.20">
    <property type="entry name" value="Iron/manganese superoxide dismutase, C-terminal domain"/>
    <property type="match status" value="1"/>
</dbReference>
<dbReference type="FunFam" id="3.55.40.20:FF:000005">
    <property type="entry name" value="Superoxide dismutase"/>
    <property type="match status" value="1"/>
</dbReference>
<dbReference type="PANTHER" id="PTHR42769">
    <property type="entry name" value="SUPEROXIDE DISMUTASE"/>
    <property type="match status" value="1"/>
</dbReference>
<organism evidence="9 10">
    <name type="scientific">Canna indica</name>
    <name type="common">Indian-shot</name>
    <dbReference type="NCBI Taxonomy" id="4628"/>
    <lineage>
        <taxon>Eukaryota</taxon>
        <taxon>Viridiplantae</taxon>
        <taxon>Streptophyta</taxon>
        <taxon>Embryophyta</taxon>
        <taxon>Tracheophyta</taxon>
        <taxon>Spermatophyta</taxon>
        <taxon>Magnoliopsida</taxon>
        <taxon>Liliopsida</taxon>
        <taxon>Zingiberales</taxon>
        <taxon>Cannaceae</taxon>
        <taxon>Canna</taxon>
    </lineage>
</organism>
<proteinExistence type="inferred from homology"/>
<evidence type="ECO:0000256" key="6">
    <source>
        <dbReference type="ARBA" id="ARBA00049204"/>
    </source>
</evidence>
<evidence type="ECO:0000313" key="10">
    <source>
        <dbReference type="Proteomes" id="UP001327560"/>
    </source>
</evidence>
<comment type="similarity">
    <text evidence="2">Belongs to the iron/manganese superoxide dismutase family.</text>
</comment>
<dbReference type="Pfam" id="PF00081">
    <property type="entry name" value="Sod_Fe_N"/>
    <property type="match status" value="1"/>
</dbReference>
<dbReference type="AlphaFoldDB" id="A0AAQ3QBD2"/>
<dbReference type="EC" id="1.15.1.1" evidence="3"/>
<dbReference type="SUPFAM" id="SSF54719">
    <property type="entry name" value="Fe,Mn superoxide dismutase (SOD), C-terminal domain"/>
    <property type="match status" value="1"/>
</dbReference>
<reference evidence="9 10" key="1">
    <citation type="submission" date="2023-10" db="EMBL/GenBank/DDBJ databases">
        <title>Chromosome-scale genome assembly provides insights into flower coloration mechanisms of Canna indica.</title>
        <authorList>
            <person name="Li C."/>
        </authorList>
    </citation>
    <scope>NUCLEOTIDE SEQUENCE [LARGE SCALE GENOMIC DNA]</scope>
    <source>
        <tissue evidence="9">Flower</tissue>
    </source>
</reference>
<comment type="catalytic activity">
    <reaction evidence="6">
        <text>2 superoxide + 2 H(+) = H2O2 + O2</text>
        <dbReference type="Rhea" id="RHEA:20696"/>
        <dbReference type="ChEBI" id="CHEBI:15378"/>
        <dbReference type="ChEBI" id="CHEBI:15379"/>
        <dbReference type="ChEBI" id="CHEBI:16240"/>
        <dbReference type="ChEBI" id="CHEBI:18421"/>
        <dbReference type="EC" id="1.15.1.1"/>
    </reaction>
</comment>